<dbReference type="Gene3D" id="1.20.120.530">
    <property type="entry name" value="GntR ligand-binding domain-like"/>
    <property type="match status" value="1"/>
</dbReference>
<name>A0ABV1XJ61_9ACTN</name>
<dbReference type="Pfam" id="PF07729">
    <property type="entry name" value="FCD"/>
    <property type="match status" value="1"/>
</dbReference>
<accession>A0ABV1XJ61</accession>
<dbReference type="CDD" id="cd07377">
    <property type="entry name" value="WHTH_GntR"/>
    <property type="match status" value="1"/>
</dbReference>
<dbReference type="InterPro" id="IPR011711">
    <property type="entry name" value="GntR_C"/>
</dbReference>
<evidence type="ECO:0000256" key="2">
    <source>
        <dbReference type="ARBA" id="ARBA00023125"/>
    </source>
</evidence>
<dbReference type="PANTHER" id="PTHR43537:SF47">
    <property type="entry name" value="REGULATORY PROTEIN GNTR HTH"/>
    <property type="match status" value="1"/>
</dbReference>
<dbReference type="PROSITE" id="PS50949">
    <property type="entry name" value="HTH_GNTR"/>
    <property type="match status" value="1"/>
</dbReference>
<keyword evidence="1" id="KW-0805">Transcription regulation</keyword>
<dbReference type="InterPro" id="IPR036388">
    <property type="entry name" value="WH-like_DNA-bd_sf"/>
</dbReference>
<evidence type="ECO:0000259" key="4">
    <source>
        <dbReference type="PROSITE" id="PS50949"/>
    </source>
</evidence>
<evidence type="ECO:0000313" key="5">
    <source>
        <dbReference type="EMBL" id="MER7371641.1"/>
    </source>
</evidence>
<dbReference type="SUPFAM" id="SSF48008">
    <property type="entry name" value="GntR ligand-binding domain-like"/>
    <property type="match status" value="1"/>
</dbReference>
<sequence>MALRPIARPSTAREVIALLHRELADGAWPIGSRIPSETELAAQLGVSRPTIREAVSALVHTGMLEAQRGKGVFVRSVSDPAPMLQSIELADVRDVFEVQLCFDVQAAHSAALRRTPEDMARLRELLRARAEAAGRDDAEFGKRDAALHLAVVEAARNVTLTECYRFFVGRLQESLDLFAGADTHLECGVEAHEALVRAIEEQDPEAAAAAARHVVRTSLDALEGLLAVRAAEPKGG</sequence>
<proteinExistence type="predicted"/>
<dbReference type="InterPro" id="IPR036390">
    <property type="entry name" value="WH_DNA-bd_sf"/>
</dbReference>
<dbReference type="InterPro" id="IPR000524">
    <property type="entry name" value="Tscrpt_reg_HTH_GntR"/>
</dbReference>
<dbReference type="SUPFAM" id="SSF46785">
    <property type="entry name" value="Winged helix' DNA-binding domain"/>
    <property type="match status" value="1"/>
</dbReference>
<keyword evidence="6" id="KW-1185">Reference proteome</keyword>
<comment type="caution">
    <text evidence="5">The sequence shown here is derived from an EMBL/GenBank/DDBJ whole genome shotgun (WGS) entry which is preliminary data.</text>
</comment>
<organism evidence="5 6">
    <name type="scientific">Streptomyces lanatus</name>
    <dbReference type="NCBI Taxonomy" id="66900"/>
    <lineage>
        <taxon>Bacteria</taxon>
        <taxon>Bacillati</taxon>
        <taxon>Actinomycetota</taxon>
        <taxon>Actinomycetes</taxon>
        <taxon>Kitasatosporales</taxon>
        <taxon>Streptomycetaceae</taxon>
        <taxon>Streptomyces</taxon>
    </lineage>
</organism>
<dbReference type="SMART" id="SM00345">
    <property type="entry name" value="HTH_GNTR"/>
    <property type="match status" value="1"/>
</dbReference>
<evidence type="ECO:0000256" key="1">
    <source>
        <dbReference type="ARBA" id="ARBA00023015"/>
    </source>
</evidence>
<feature type="domain" description="HTH gntR-type" evidence="4">
    <location>
        <begin position="9"/>
        <end position="77"/>
    </location>
</feature>
<dbReference type="Proteomes" id="UP001486207">
    <property type="component" value="Unassembled WGS sequence"/>
</dbReference>
<dbReference type="InterPro" id="IPR008920">
    <property type="entry name" value="TF_FadR/GntR_C"/>
</dbReference>
<dbReference type="Gene3D" id="1.10.10.10">
    <property type="entry name" value="Winged helix-like DNA-binding domain superfamily/Winged helix DNA-binding domain"/>
    <property type="match status" value="1"/>
</dbReference>
<keyword evidence="2" id="KW-0238">DNA-binding</keyword>
<dbReference type="PRINTS" id="PR00035">
    <property type="entry name" value="HTHGNTR"/>
</dbReference>
<evidence type="ECO:0000313" key="6">
    <source>
        <dbReference type="Proteomes" id="UP001486207"/>
    </source>
</evidence>
<evidence type="ECO:0000256" key="3">
    <source>
        <dbReference type="ARBA" id="ARBA00023163"/>
    </source>
</evidence>
<reference evidence="5 6" key="1">
    <citation type="submission" date="2024-06" db="EMBL/GenBank/DDBJ databases">
        <title>The Natural Products Discovery Center: Release of the First 8490 Sequenced Strains for Exploring Actinobacteria Biosynthetic Diversity.</title>
        <authorList>
            <person name="Kalkreuter E."/>
            <person name="Kautsar S.A."/>
            <person name="Yang D."/>
            <person name="Bader C.D."/>
            <person name="Teijaro C.N."/>
            <person name="Fluegel L."/>
            <person name="Davis C.M."/>
            <person name="Simpson J.R."/>
            <person name="Lauterbach L."/>
            <person name="Steele A.D."/>
            <person name="Gui C."/>
            <person name="Meng S."/>
            <person name="Li G."/>
            <person name="Viehrig K."/>
            <person name="Ye F."/>
            <person name="Su P."/>
            <person name="Kiefer A.F."/>
            <person name="Nichols A."/>
            <person name="Cepeda A.J."/>
            <person name="Yan W."/>
            <person name="Fan B."/>
            <person name="Jiang Y."/>
            <person name="Adhikari A."/>
            <person name="Zheng C.-J."/>
            <person name="Schuster L."/>
            <person name="Cowan T.M."/>
            <person name="Smanski M.J."/>
            <person name="Chevrette M.G."/>
            <person name="De Carvalho L.P.S."/>
            <person name="Shen B."/>
        </authorList>
    </citation>
    <scope>NUCLEOTIDE SEQUENCE [LARGE SCALE GENOMIC DNA]</scope>
    <source>
        <strain evidence="5 6">NPDC000155</strain>
    </source>
</reference>
<protein>
    <submittedName>
        <fullName evidence="5">FCD domain-containing protein</fullName>
    </submittedName>
</protein>
<gene>
    <name evidence="5" type="ORF">ABT384_03140</name>
</gene>
<keyword evidence="3" id="KW-0804">Transcription</keyword>
<dbReference type="SMART" id="SM00895">
    <property type="entry name" value="FCD"/>
    <property type="match status" value="1"/>
</dbReference>
<dbReference type="Pfam" id="PF00392">
    <property type="entry name" value="GntR"/>
    <property type="match status" value="1"/>
</dbReference>
<dbReference type="EMBL" id="JBEPFB010000001">
    <property type="protein sequence ID" value="MER7371641.1"/>
    <property type="molecule type" value="Genomic_DNA"/>
</dbReference>
<dbReference type="RefSeq" id="WP_229911680.1">
    <property type="nucleotide sequence ID" value="NZ_BNBM01000002.1"/>
</dbReference>
<dbReference type="PANTHER" id="PTHR43537">
    <property type="entry name" value="TRANSCRIPTIONAL REGULATOR, GNTR FAMILY"/>
    <property type="match status" value="1"/>
</dbReference>